<comment type="caution">
    <text evidence="1">The sequence shown here is derived from an EMBL/GenBank/DDBJ whole genome shotgun (WGS) entry which is preliminary data.</text>
</comment>
<evidence type="ECO:0000313" key="1">
    <source>
        <dbReference type="EMBL" id="OLY82607.1"/>
    </source>
</evidence>
<organism evidence="1 2">
    <name type="scientific">Smittium mucronatum</name>
    <dbReference type="NCBI Taxonomy" id="133383"/>
    <lineage>
        <taxon>Eukaryota</taxon>
        <taxon>Fungi</taxon>
        <taxon>Fungi incertae sedis</taxon>
        <taxon>Zoopagomycota</taxon>
        <taxon>Kickxellomycotina</taxon>
        <taxon>Harpellomycetes</taxon>
        <taxon>Harpellales</taxon>
        <taxon>Legeriomycetaceae</taxon>
        <taxon>Smittium</taxon>
    </lineage>
</organism>
<reference evidence="1 2" key="1">
    <citation type="journal article" date="2016" name="Mol. Biol. Evol.">
        <title>Genome-Wide Survey of Gut Fungi (Harpellales) Reveals the First Horizontally Transferred Ubiquitin Gene from a Mosquito Host.</title>
        <authorList>
            <person name="Wang Y."/>
            <person name="White M.M."/>
            <person name="Kvist S."/>
            <person name="Moncalvo J.M."/>
        </authorList>
    </citation>
    <scope>NUCLEOTIDE SEQUENCE [LARGE SCALE GENOMIC DNA]</scope>
    <source>
        <strain evidence="1 2">ALG-7-W6</strain>
    </source>
</reference>
<accession>A0A1R0H0E8</accession>
<keyword evidence="2" id="KW-1185">Reference proteome</keyword>
<name>A0A1R0H0E8_9FUNG</name>
<dbReference type="Proteomes" id="UP000187455">
    <property type="component" value="Unassembled WGS sequence"/>
</dbReference>
<gene>
    <name evidence="1" type="ORF">AYI68_g3272</name>
</gene>
<proteinExistence type="predicted"/>
<evidence type="ECO:0000313" key="2">
    <source>
        <dbReference type="Proteomes" id="UP000187455"/>
    </source>
</evidence>
<dbReference type="EMBL" id="LSSL01001386">
    <property type="protein sequence ID" value="OLY82607.1"/>
    <property type="molecule type" value="Genomic_DNA"/>
</dbReference>
<sequence length="78" mass="8999">MYIKECYPNCSKLLCRATGSVPMENGAIYQPKDPAPLALLQAYFRASRYCYGNDYWWFLAPSRCTRDDSNRTTGYLLV</sequence>
<protein>
    <submittedName>
        <fullName evidence="1">Uncharacterized protein</fullName>
    </submittedName>
</protein>
<dbReference type="AlphaFoldDB" id="A0A1R0H0E8"/>